<organism evidence="1 2">
    <name type="scientific">Fusarium oxysporum</name>
    <name type="common">Fusarium vascular wilt</name>
    <dbReference type="NCBI Taxonomy" id="5507"/>
    <lineage>
        <taxon>Eukaryota</taxon>
        <taxon>Fungi</taxon>
        <taxon>Dikarya</taxon>
        <taxon>Ascomycota</taxon>
        <taxon>Pezizomycotina</taxon>
        <taxon>Sordariomycetes</taxon>
        <taxon>Hypocreomycetidae</taxon>
        <taxon>Hypocreales</taxon>
        <taxon>Nectriaceae</taxon>
        <taxon>Fusarium</taxon>
        <taxon>Fusarium oxysporum species complex</taxon>
    </lineage>
</organism>
<accession>A0A2H3TVT5</accession>
<dbReference type="VEuPathDB" id="FungiDB:FOZG_17294"/>
<reference evidence="2" key="1">
    <citation type="submission" date="2016-09" db="EMBL/GenBank/DDBJ databases">
        <authorList>
            <person name="Guldener U."/>
        </authorList>
    </citation>
    <scope>NUCLEOTIDE SEQUENCE [LARGE SCALE GENOMIC DNA]</scope>
    <source>
        <strain evidence="2">V64-1</strain>
    </source>
</reference>
<dbReference type="OrthoDB" id="5080340at2759"/>
<protein>
    <submittedName>
        <fullName evidence="1">Uncharacterized protein</fullName>
    </submittedName>
</protein>
<dbReference type="VEuPathDB" id="FungiDB:FOXG_16115"/>
<sequence>MLVKLLQLAVEMKKLSREIRILKRLVRRRKKPRYTRYGHIRAPVYIGSLPLTINTSPNTPTAPMESDDLHLSCSQVIPCTPSEEHTVDEDRITQTDSEDEGKWHLVGSWWKVLSLSLCRRR</sequence>
<gene>
    <name evidence="1" type="ORF">FRV6_16846</name>
</gene>
<dbReference type="EMBL" id="FMJY01000013">
    <property type="protein sequence ID" value="SCO92718.1"/>
    <property type="molecule type" value="Genomic_DNA"/>
</dbReference>
<proteinExistence type="predicted"/>
<evidence type="ECO:0000313" key="1">
    <source>
        <dbReference type="EMBL" id="SCO92718.1"/>
    </source>
</evidence>
<dbReference type="Proteomes" id="UP000219369">
    <property type="component" value="Unassembled WGS sequence"/>
</dbReference>
<evidence type="ECO:0000313" key="2">
    <source>
        <dbReference type="Proteomes" id="UP000219369"/>
    </source>
</evidence>
<name>A0A2H3TVT5_FUSOX</name>
<dbReference type="AlphaFoldDB" id="A0A2H3TVT5"/>